<evidence type="ECO:0000256" key="1">
    <source>
        <dbReference type="SAM" id="Phobius"/>
    </source>
</evidence>
<comment type="caution">
    <text evidence="2">The sequence shown here is derived from an EMBL/GenBank/DDBJ whole genome shotgun (WGS) entry which is preliminary data.</text>
</comment>
<organism evidence="2 3">
    <name type="scientific">Parasphingopyxis marina</name>
    <dbReference type="NCBI Taxonomy" id="2761622"/>
    <lineage>
        <taxon>Bacteria</taxon>
        <taxon>Pseudomonadati</taxon>
        <taxon>Pseudomonadota</taxon>
        <taxon>Alphaproteobacteria</taxon>
        <taxon>Sphingomonadales</taxon>
        <taxon>Sphingomonadaceae</taxon>
        <taxon>Parasphingopyxis</taxon>
    </lineage>
</organism>
<dbReference type="Proteomes" id="UP000564378">
    <property type="component" value="Unassembled WGS sequence"/>
</dbReference>
<sequence length="65" mass="7211">MSLLKAPFPGALLTWIVSMFIGSGGSRGGFLVVHQVTVLDVSFYWSWPLFFFGTALSFALFTMMK</sequence>
<evidence type="ECO:0000313" key="3">
    <source>
        <dbReference type="Proteomes" id="UP000564378"/>
    </source>
</evidence>
<dbReference type="AlphaFoldDB" id="A0A842HYJ3"/>
<keyword evidence="3" id="KW-1185">Reference proteome</keyword>
<gene>
    <name evidence="2" type="ORF">H6P80_07700</name>
</gene>
<keyword evidence="1" id="KW-1133">Transmembrane helix</keyword>
<dbReference type="EMBL" id="JACJVJ010000001">
    <property type="protein sequence ID" value="MBC2777503.1"/>
    <property type="molecule type" value="Genomic_DNA"/>
</dbReference>
<feature type="transmembrane region" description="Helical" evidence="1">
    <location>
        <begin position="44"/>
        <end position="64"/>
    </location>
</feature>
<keyword evidence="1" id="KW-0472">Membrane</keyword>
<reference evidence="2 3" key="1">
    <citation type="submission" date="2020-08" db="EMBL/GenBank/DDBJ databases">
        <title>Draft genome sequence of Parasphingopyxis sp. GrpM-11.</title>
        <authorList>
            <person name="Oh J."/>
            <person name="Roh D.-H."/>
        </authorList>
    </citation>
    <scope>NUCLEOTIDE SEQUENCE [LARGE SCALE GENOMIC DNA]</scope>
    <source>
        <strain evidence="2 3">GrpM-11</strain>
    </source>
</reference>
<keyword evidence="1" id="KW-0812">Transmembrane</keyword>
<evidence type="ECO:0000313" key="2">
    <source>
        <dbReference type="EMBL" id="MBC2777503.1"/>
    </source>
</evidence>
<proteinExistence type="predicted"/>
<accession>A0A842HYJ3</accession>
<name>A0A842HYJ3_9SPHN</name>
<protein>
    <submittedName>
        <fullName evidence="2">Uncharacterized protein</fullName>
    </submittedName>
</protein>